<dbReference type="Proteomes" id="UP000509429">
    <property type="component" value="Chromosome"/>
</dbReference>
<dbReference type="PANTHER" id="PTHR39206:SF1">
    <property type="entry name" value="SLL8004 PROTEIN"/>
    <property type="match status" value="1"/>
</dbReference>
<protein>
    <recommendedName>
        <fullName evidence="3">UDP-N-acetylglucosamine kinase</fullName>
    </recommendedName>
</protein>
<sequence length="105" mass="11912">MQSKPVLIIIAGPNGTGKTTITEQLLTHSWLDNTTYINPDIIAQEKFGGWNSKKSFIEAAKKRNECIKNKNKYKVKLYKDHNPCSEIIFNNTFNKILNSVVPSTK</sequence>
<dbReference type="RefSeq" id="WP_174605519.1">
    <property type="nucleotide sequence ID" value="NZ_CP054490.1"/>
</dbReference>
<dbReference type="AlphaFoldDB" id="A0A6N0HP83"/>
<dbReference type="KEGG" id="reo:HUE58_02695"/>
<evidence type="ECO:0000313" key="2">
    <source>
        <dbReference type="Proteomes" id="UP000509429"/>
    </source>
</evidence>
<reference evidence="1 2" key="1">
    <citation type="submission" date="2020-05" db="EMBL/GenBank/DDBJ databases">
        <title>Horizontal transmission and recombination maintain forever young bacterial symbiont genomes.</title>
        <authorList>
            <person name="Russell S.L."/>
            <person name="Pepper-Tunick E."/>
            <person name="Svedberg J."/>
            <person name="Byrne A."/>
            <person name="Ruelas Castillo J."/>
            <person name="Vollmers C."/>
            <person name="Beinart R.A."/>
            <person name="Corbett-Detig R."/>
        </authorList>
    </citation>
    <scope>NUCLEOTIDE SEQUENCE [LARGE SCALE GENOMIC DNA]</scope>
    <source>
        <strain evidence="1">JDF_Ridge</strain>
    </source>
</reference>
<dbReference type="PANTHER" id="PTHR39206">
    <property type="entry name" value="SLL8004 PROTEIN"/>
    <property type="match status" value="1"/>
</dbReference>
<dbReference type="EMBL" id="CP054490">
    <property type="protein sequence ID" value="QKQ24080.1"/>
    <property type="molecule type" value="Genomic_DNA"/>
</dbReference>
<dbReference type="SUPFAM" id="SSF52540">
    <property type="entry name" value="P-loop containing nucleoside triphosphate hydrolases"/>
    <property type="match status" value="1"/>
</dbReference>
<accession>A0A6N0HP83</accession>
<name>A0A6N0HP83_9GAMM</name>
<dbReference type="Gene3D" id="3.40.50.300">
    <property type="entry name" value="P-loop containing nucleotide triphosphate hydrolases"/>
    <property type="match status" value="1"/>
</dbReference>
<dbReference type="InterPro" id="IPR027417">
    <property type="entry name" value="P-loop_NTPase"/>
</dbReference>
<evidence type="ECO:0008006" key="3">
    <source>
        <dbReference type="Google" id="ProtNLM"/>
    </source>
</evidence>
<gene>
    <name evidence="1" type="ORF">HUE58_02695</name>
</gene>
<evidence type="ECO:0000313" key="1">
    <source>
        <dbReference type="EMBL" id="QKQ24080.1"/>
    </source>
</evidence>
<keyword evidence="2" id="KW-1185">Reference proteome</keyword>
<organism evidence="1 2">
    <name type="scientific">Candidatus Ruthia endofausta</name>
    <dbReference type="NCBI Taxonomy" id="2738852"/>
    <lineage>
        <taxon>Bacteria</taxon>
        <taxon>Pseudomonadati</taxon>
        <taxon>Pseudomonadota</taxon>
        <taxon>Gammaproteobacteria</taxon>
        <taxon>Candidatus Pseudothioglobaceae</taxon>
        <taxon>Candidatus Ruthturnera</taxon>
    </lineage>
</organism>
<proteinExistence type="predicted"/>